<dbReference type="AlphaFoldDB" id="A0A9Q3I7L1"/>
<dbReference type="FunFam" id="2.40.30.110:FF:000002">
    <property type="entry name" value="Aminomethyltransferase"/>
    <property type="match status" value="1"/>
</dbReference>
<sequence length="414" mass="45402">MLSLRNRLNLLNKSSFQLKKNNFKTLAKNFNDQQLKFTPLYNSIHKKFENGSKLVEFANFHTPLSYAKSGGQIAEHLSVRKECGLFDVSHMVQTKISGKKSTEFLSILLPTSLSTMRPFTSSLSVIMNEKGGIIDDCMITKWSSEDYYLVTNASRQDRDTSWIKSLLSSFSFKDQVSIESLDGSALVALQGPKAAKILQNLIDDPSYQLDRSLFFSQSVFTHLAGSQVHIARTGYTGEDGFEISIKPQDAVKVADAIASQPGVTLAGLAARDSLRLEAGLCLYGADLDESVGVAEAGLSWVVGKERSGFIGEERTRTEKGDLIQRRRVGLIVEKGPPARSGSKIISSTDGQELGQVTSGIPSPSLENQNIAMGYVKSGHHKPGTQLQVLVRGKPRTAEVVKMPFVSSNYYRAPK</sequence>
<comment type="catalytic activity">
    <reaction evidence="6 8">
        <text>N(6)-[(R)-S(8)-aminomethyldihydrolipoyl]-L-lysyl-[protein] + (6S)-5,6,7,8-tetrahydrofolate = N(6)-[(R)-dihydrolipoyl]-L-lysyl-[protein] + (6R)-5,10-methylene-5,6,7,8-tetrahydrofolate + NH4(+)</text>
        <dbReference type="Rhea" id="RHEA:16945"/>
        <dbReference type="Rhea" id="RHEA-COMP:10475"/>
        <dbReference type="Rhea" id="RHEA-COMP:10492"/>
        <dbReference type="ChEBI" id="CHEBI:15636"/>
        <dbReference type="ChEBI" id="CHEBI:28938"/>
        <dbReference type="ChEBI" id="CHEBI:57453"/>
        <dbReference type="ChEBI" id="CHEBI:83100"/>
        <dbReference type="ChEBI" id="CHEBI:83143"/>
        <dbReference type="EC" id="2.1.2.10"/>
    </reaction>
</comment>
<gene>
    <name evidence="11" type="ORF">O181_069752</name>
</gene>
<evidence type="ECO:0000259" key="9">
    <source>
        <dbReference type="Pfam" id="PF01571"/>
    </source>
</evidence>
<dbReference type="PANTHER" id="PTHR43757">
    <property type="entry name" value="AMINOMETHYLTRANSFERASE"/>
    <property type="match status" value="1"/>
</dbReference>
<dbReference type="Pfam" id="PF01571">
    <property type="entry name" value="GCV_T"/>
    <property type="match status" value="1"/>
</dbReference>
<organism evidence="11 12">
    <name type="scientific">Austropuccinia psidii MF-1</name>
    <dbReference type="NCBI Taxonomy" id="1389203"/>
    <lineage>
        <taxon>Eukaryota</taxon>
        <taxon>Fungi</taxon>
        <taxon>Dikarya</taxon>
        <taxon>Basidiomycota</taxon>
        <taxon>Pucciniomycotina</taxon>
        <taxon>Pucciniomycetes</taxon>
        <taxon>Pucciniales</taxon>
        <taxon>Sphaerophragmiaceae</taxon>
        <taxon>Austropuccinia</taxon>
    </lineage>
</organism>
<dbReference type="EMBL" id="AVOT02035636">
    <property type="protein sequence ID" value="MBW0530037.1"/>
    <property type="molecule type" value="Genomic_DNA"/>
</dbReference>
<evidence type="ECO:0000256" key="5">
    <source>
        <dbReference type="ARBA" id="ARBA00031395"/>
    </source>
</evidence>
<dbReference type="PIRSF" id="PIRSF006487">
    <property type="entry name" value="GcvT"/>
    <property type="match status" value="1"/>
</dbReference>
<evidence type="ECO:0000259" key="10">
    <source>
        <dbReference type="Pfam" id="PF08669"/>
    </source>
</evidence>
<comment type="similarity">
    <text evidence="1 8">Belongs to the GcvT family.</text>
</comment>
<dbReference type="NCBIfam" id="NF001567">
    <property type="entry name" value="PRK00389.1"/>
    <property type="match status" value="1"/>
</dbReference>
<dbReference type="SUPFAM" id="SSF103025">
    <property type="entry name" value="Folate-binding domain"/>
    <property type="match status" value="1"/>
</dbReference>
<dbReference type="EC" id="2.1.2.10" evidence="2 8"/>
<keyword evidence="8" id="KW-0496">Mitochondrion</keyword>
<dbReference type="GO" id="GO:0005960">
    <property type="term" value="C:glycine cleavage complex"/>
    <property type="evidence" value="ECO:0007669"/>
    <property type="project" value="InterPro"/>
</dbReference>
<proteinExistence type="inferred from homology"/>
<keyword evidence="8" id="KW-0809">Transit peptide</keyword>
<evidence type="ECO:0000256" key="7">
    <source>
        <dbReference type="PIRSR" id="PIRSR006487-1"/>
    </source>
</evidence>
<dbReference type="Gene3D" id="4.10.1250.10">
    <property type="entry name" value="Aminomethyltransferase fragment"/>
    <property type="match status" value="1"/>
</dbReference>
<dbReference type="InterPro" id="IPR013977">
    <property type="entry name" value="GcvT_C"/>
</dbReference>
<evidence type="ECO:0000256" key="4">
    <source>
        <dbReference type="ARBA" id="ARBA00022679"/>
    </source>
</evidence>
<feature type="domain" description="Aminomethyltransferase C-terminal" evidence="10">
    <location>
        <begin position="325"/>
        <end position="405"/>
    </location>
</feature>
<comment type="subcellular location">
    <subcellularLocation>
        <location evidence="8">Mitochondrion</location>
    </subcellularLocation>
</comment>
<comment type="subunit">
    <text evidence="8">The glycine cleavage system is composed of four proteins: P, T, L and H.</text>
</comment>
<dbReference type="SUPFAM" id="SSF101790">
    <property type="entry name" value="Aminomethyltransferase beta-barrel domain"/>
    <property type="match status" value="1"/>
</dbReference>
<dbReference type="GO" id="GO:0004047">
    <property type="term" value="F:aminomethyltransferase activity"/>
    <property type="evidence" value="ECO:0007669"/>
    <property type="project" value="UniProtKB-EC"/>
</dbReference>
<dbReference type="GO" id="GO:0006546">
    <property type="term" value="P:glycine catabolic process"/>
    <property type="evidence" value="ECO:0007669"/>
    <property type="project" value="InterPro"/>
</dbReference>
<dbReference type="OrthoDB" id="10263536at2759"/>
<feature type="domain" description="GCVT N-terminal" evidence="9">
    <location>
        <begin position="49"/>
        <end position="304"/>
    </location>
</feature>
<dbReference type="Gene3D" id="2.40.30.110">
    <property type="entry name" value="Aminomethyltransferase beta-barrel domains"/>
    <property type="match status" value="1"/>
</dbReference>
<dbReference type="Gene3D" id="3.30.1360.120">
    <property type="entry name" value="Probable tRNA modification gtpase trme, domain 1"/>
    <property type="match status" value="1"/>
</dbReference>
<accession>A0A9Q3I7L1</accession>
<dbReference type="Pfam" id="PF08669">
    <property type="entry name" value="GCV_T_C"/>
    <property type="match status" value="1"/>
</dbReference>
<dbReference type="GO" id="GO:0005739">
    <property type="term" value="C:mitochondrion"/>
    <property type="evidence" value="ECO:0007669"/>
    <property type="project" value="UniProtKB-SubCell"/>
</dbReference>
<dbReference type="InterPro" id="IPR027266">
    <property type="entry name" value="TrmE/GcvT-like"/>
</dbReference>
<dbReference type="InterPro" id="IPR028896">
    <property type="entry name" value="GcvT/YgfZ/DmdA"/>
</dbReference>
<dbReference type="GO" id="GO:0008483">
    <property type="term" value="F:transaminase activity"/>
    <property type="evidence" value="ECO:0007669"/>
    <property type="project" value="UniProtKB-KW"/>
</dbReference>
<feature type="binding site" evidence="7">
    <location>
        <position position="242"/>
    </location>
    <ligand>
        <name>substrate</name>
    </ligand>
</feature>
<evidence type="ECO:0000256" key="2">
    <source>
        <dbReference type="ARBA" id="ARBA00012616"/>
    </source>
</evidence>
<evidence type="ECO:0000313" key="11">
    <source>
        <dbReference type="EMBL" id="MBW0530037.1"/>
    </source>
</evidence>
<name>A0A9Q3I7L1_9BASI</name>
<evidence type="ECO:0000256" key="8">
    <source>
        <dbReference type="RuleBase" id="RU003981"/>
    </source>
</evidence>
<comment type="caution">
    <text evidence="11">The sequence shown here is derived from an EMBL/GenBank/DDBJ whole genome shotgun (WGS) entry which is preliminary data.</text>
</comment>
<reference evidence="11" key="1">
    <citation type="submission" date="2021-03" db="EMBL/GenBank/DDBJ databases">
        <title>Draft genome sequence of rust myrtle Austropuccinia psidii MF-1, a brazilian biotype.</title>
        <authorList>
            <person name="Quecine M.C."/>
            <person name="Pachon D.M.R."/>
            <person name="Bonatelli M.L."/>
            <person name="Correr F.H."/>
            <person name="Franceschini L.M."/>
            <person name="Leite T.F."/>
            <person name="Margarido G.R.A."/>
            <person name="Almeida C.A."/>
            <person name="Ferrarezi J.A."/>
            <person name="Labate C.A."/>
        </authorList>
    </citation>
    <scope>NUCLEOTIDE SEQUENCE</scope>
    <source>
        <strain evidence="11">MF-1</strain>
    </source>
</reference>
<keyword evidence="12" id="KW-1185">Reference proteome</keyword>
<comment type="function">
    <text evidence="8">The glycine cleavage system catalyzes the degradation of glycine.</text>
</comment>
<dbReference type="Gene3D" id="3.30.70.1400">
    <property type="entry name" value="Aminomethyltransferase beta-barrel domains"/>
    <property type="match status" value="1"/>
</dbReference>
<dbReference type="InterPro" id="IPR006222">
    <property type="entry name" value="GCVT_N"/>
</dbReference>
<dbReference type="NCBIfam" id="TIGR00528">
    <property type="entry name" value="gcvT"/>
    <property type="match status" value="1"/>
</dbReference>
<dbReference type="Proteomes" id="UP000765509">
    <property type="component" value="Unassembled WGS sequence"/>
</dbReference>
<dbReference type="FunFam" id="3.30.70.1400:FF:000001">
    <property type="entry name" value="Aminomethyltransferase"/>
    <property type="match status" value="1"/>
</dbReference>
<evidence type="ECO:0000256" key="3">
    <source>
        <dbReference type="ARBA" id="ARBA00022576"/>
    </source>
</evidence>
<evidence type="ECO:0000256" key="6">
    <source>
        <dbReference type="ARBA" id="ARBA00047665"/>
    </source>
</evidence>
<keyword evidence="4 8" id="KW-0808">Transferase</keyword>
<dbReference type="PANTHER" id="PTHR43757:SF2">
    <property type="entry name" value="AMINOMETHYLTRANSFERASE, MITOCHONDRIAL"/>
    <property type="match status" value="1"/>
</dbReference>
<keyword evidence="3 8" id="KW-0032">Aminotransferase</keyword>
<dbReference type="InterPro" id="IPR006223">
    <property type="entry name" value="GcvT"/>
</dbReference>
<evidence type="ECO:0000313" key="12">
    <source>
        <dbReference type="Proteomes" id="UP000765509"/>
    </source>
</evidence>
<evidence type="ECO:0000256" key="1">
    <source>
        <dbReference type="ARBA" id="ARBA00008609"/>
    </source>
</evidence>
<protein>
    <recommendedName>
        <fullName evidence="2 8">Aminomethyltransferase</fullName>
        <ecNumber evidence="2 8">2.1.2.10</ecNumber>
    </recommendedName>
    <alternativeName>
        <fullName evidence="5 8">Glycine cleavage system T protein</fullName>
    </alternativeName>
</protein>
<dbReference type="InterPro" id="IPR029043">
    <property type="entry name" value="GcvT/YgfZ_C"/>
</dbReference>